<dbReference type="PANTHER" id="PTHR13803">
    <property type="entry name" value="SEC24-RELATED PROTEIN"/>
    <property type="match status" value="1"/>
</dbReference>
<dbReference type="AlphaFoldDB" id="A0A6S8XW41"/>
<dbReference type="InterPro" id="IPR006900">
    <property type="entry name" value="Sec23/24_helical_dom"/>
</dbReference>
<dbReference type="GO" id="GO:0000139">
    <property type="term" value="C:Golgi membrane"/>
    <property type="evidence" value="ECO:0007669"/>
    <property type="project" value="UniProtKB-SubCell"/>
</dbReference>
<feature type="region of interest" description="Disordered" evidence="10">
    <location>
        <begin position="781"/>
        <end position="800"/>
    </location>
</feature>
<dbReference type="GO" id="GO:0008270">
    <property type="term" value="F:zinc ion binding"/>
    <property type="evidence" value="ECO:0007669"/>
    <property type="project" value="InterPro"/>
</dbReference>
<dbReference type="PANTHER" id="PTHR13803:SF39">
    <property type="entry name" value="SECRETORY 24AB, ISOFORM A"/>
    <property type="match status" value="1"/>
</dbReference>
<keyword evidence="8" id="KW-0333">Golgi apparatus</keyword>
<dbReference type="InterPro" id="IPR036465">
    <property type="entry name" value="vWFA_dom_sf"/>
</dbReference>
<feature type="domain" description="Sec23/Sec24 trunk" evidence="12">
    <location>
        <begin position="299"/>
        <end position="540"/>
    </location>
</feature>
<reference evidence="16" key="1">
    <citation type="submission" date="2021-01" db="EMBL/GenBank/DDBJ databases">
        <authorList>
            <person name="Corre E."/>
            <person name="Pelletier E."/>
            <person name="Niang G."/>
            <person name="Scheremetjew M."/>
            <person name="Finn R."/>
            <person name="Kale V."/>
            <person name="Holt S."/>
            <person name="Cochrane G."/>
            <person name="Meng A."/>
            <person name="Brown T."/>
            <person name="Cohen L."/>
        </authorList>
    </citation>
    <scope>NUCLEOTIDE SEQUENCE</scope>
    <source>
        <strain evidence="16">MM31A-1</strain>
    </source>
</reference>
<evidence type="ECO:0000259" key="13">
    <source>
        <dbReference type="Pfam" id="PF04815"/>
    </source>
</evidence>
<dbReference type="InterPro" id="IPR036174">
    <property type="entry name" value="Znf_Sec23_Sec24_sf"/>
</dbReference>
<dbReference type="GO" id="GO:0000149">
    <property type="term" value="F:SNARE binding"/>
    <property type="evidence" value="ECO:0007669"/>
    <property type="project" value="TreeGrafter"/>
</dbReference>
<dbReference type="Pfam" id="PF04811">
    <property type="entry name" value="Sec23_trunk"/>
    <property type="match status" value="1"/>
</dbReference>
<evidence type="ECO:0000256" key="4">
    <source>
        <dbReference type="ARBA" id="ARBA00022448"/>
    </source>
</evidence>
<dbReference type="Gene3D" id="2.60.40.1670">
    <property type="entry name" value="beta-sandwich domain of Sec23/24"/>
    <property type="match status" value="1"/>
</dbReference>
<evidence type="ECO:0000259" key="12">
    <source>
        <dbReference type="Pfam" id="PF04811"/>
    </source>
</evidence>
<keyword evidence="6" id="KW-0931">ER-Golgi transport</keyword>
<dbReference type="SUPFAM" id="SSF82919">
    <property type="entry name" value="Zn-finger domain of Sec23/24"/>
    <property type="match status" value="1"/>
</dbReference>
<evidence type="ECO:0000313" key="16">
    <source>
        <dbReference type="EMBL" id="CAE0473257.1"/>
    </source>
</evidence>
<feature type="compositionally biased region" description="Polar residues" evidence="10">
    <location>
        <begin position="19"/>
        <end position="28"/>
    </location>
</feature>
<dbReference type="Gene3D" id="1.25.40.120">
    <property type="entry name" value="Protein prenylyltransferase"/>
    <property type="match status" value="2"/>
</dbReference>
<evidence type="ECO:0000256" key="7">
    <source>
        <dbReference type="ARBA" id="ARBA00022927"/>
    </source>
</evidence>
<keyword evidence="5" id="KW-0256">Endoplasmic reticulum</keyword>
<dbReference type="GO" id="GO:0090110">
    <property type="term" value="P:COPII-coated vesicle cargo loading"/>
    <property type="evidence" value="ECO:0007669"/>
    <property type="project" value="TreeGrafter"/>
</dbReference>
<feature type="compositionally biased region" description="Acidic residues" evidence="10">
    <location>
        <begin position="787"/>
        <end position="796"/>
    </location>
</feature>
<evidence type="ECO:0000256" key="8">
    <source>
        <dbReference type="ARBA" id="ARBA00023034"/>
    </source>
</evidence>
<evidence type="ECO:0000256" key="6">
    <source>
        <dbReference type="ARBA" id="ARBA00022892"/>
    </source>
</evidence>
<gene>
    <name evidence="15" type="ORF">CDEB00056_LOCUS18108</name>
    <name evidence="16" type="ORF">CDEB00056_LOCUS18110</name>
</gene>
<dbReference type="InterPro" id="IPR041742">
    <property type="entry name" value="Sec24-like_trunk_dom"/>
</dbReference>
<dbReference type="Gene3D" id="3.40.50.410">
    <property type="entry name" value="von Willebrand factor, type A domain"/>
    <property type="match status" value="1"/>
</dbReference>
<evidence type="ECO:0000256" key="10">
    <source>
        <dbReference type="SAM" id="MobiDB-lite"/>
    </source>
</evidence>
<comment type="subcellular location">
    <subcellularLocation>
        <location evidence="2">Endoplasmic reticulum membrane</location>
    </subcellularLocation>
    <subcellularLocation>
        <location evidence="1">Golgi apparatus membrane</location>
    </subcellularLocation>
</comment>
<feature type="compositionally biased region" description="Polar residues" evidence="10">
    <location>
        <begin position="66"/>
        <end position="75"/>
    </location>
</feature>
<evidence type="ECO:0000259" key="11">
    <source>
        <dbReference type="Pfam" id="PF04810"/>
    </source>
</evidence>
<feature type="compositionally biased region" description="Low complexity" evidence="10">
    <location>
        <begin position="37"/>
        <end position="50"/>
    </location>
</feature>
<organism evidence="16">
    <name type="scientific">Chaetoceros debilis</name>
    <dbReference type="NCBI Taxonomy" id="122233"/>
    <lineage>
        <taxon>Eukaryota</taxon>
        <taxon>Sar</taxon>
        <taxon>Stramenopiles</taxon>
        <taxon>Ochrophyta</taxon>
        <taxon>Bacillariophyta</taxon>
        <taxon>Coscinodiscophyceae</taxon>
        <taxon>Chaetocerotophycidae</taxon>
        <taxon>Chaetocerotales</taxon>
        <taxon>Chaetocerotaceae</taxon>
        <taxon>Chaetoceros</taxon>
    </lineage>
</organism>
<dbReference type="InterPro" id="IPR006895">
    <property type="entry name" value="Znf_Sec23_Sec24"/>
</dbReference>
<feature type="region of interest" description="Disordered" evidence="10">
    <location>
        <begin position="694"/>
        <end position="716"/>
    </location>
</feature>
<evidence type="ECO:0000256" key="2">
    <source>
        <dbReference type="ARBA" id="ARBA00004586"/>
    </source>
</evidence>
<evidence type="ECO:0000259" key="14">
    <source>
        <dbReference type="Pfam" id="PF08033"/>
    </source>
</evidence>
<keyword evidence="7" id="KW-0653">Protein transport</keyword>
<dbReference type="SUPFAM" id="SSF48439">
    <property type="entry name" value="Protein prenylyltransferase"/>
    <property type="match status" value="1"/>
</dbReference>
<evidence type="ECO:0000313" key="15">
    <source>
        <dbReference type="EMBL" id="CAE0473255.1"/>
    </source>
</evidence>
<feature type="domain" description="Sec23/Sec24 helical" evidence="13">
    <location>
        <begin position="641"/>
        <end position="763"/>
    </location>
</feature>
<dbReference type="Gene3D" id="2.30.30.380">
    <property type="entry name" value="Zn-finger domain of Sec23/24"/>
    <property type="match status" value="1"/>
</dbReference>
<feature type="domain" description="Sec23/Sec24 beta-sandwich" evidence="14">
    <location>
        <begin position="546"/>
        <end position="630"/>
    </location>
</feature>
<feature type="compositionally biased region" description="Gly residues" evidence="10">
    <location>
        <begin position="702"/>
        <end position="711"/>
    </location>
</feature>
<dbReference type="Pfam" id="PF08033">
    <property type="entry name" value="Sec23_BS"/>
    <property type="match status" value="1"/>
</dbReference>
<evidence type="ECO:0000256" key="5">
    <source>
        <dbReference type="ARBA" id="ARBA00022824"/>
    </source>
</evidence>
<dbReference type="GO" id="GO:0006886">
    <property type="term" value="P:intracellular protein transport"/>
    <property type="evidence" value="ECO:0007669"/>
    <property type="project" value="InterPro"/>
</dbReference>
<dbReference type="PROSITE" id="PS51147">
    <property type="entry name" value="PFTA"/>
    <property type="match status" value="2"/>
</dbReference>
<dbReference type="EMBL" id="HBIO01023573">
    <property type="protein sequence ID" value="CAE0473255.1"/>
    <property type="molecule type" value="Transcribed_RNA"/>
</dbReference>
<evidence type="ECO:0000256" key="1">
    <source>
        <dbReference type="ARBA" id="ARBA00004394"/>
    </source>
</evidence>
<dbReference type="CDD" id="cd01479">
    <property type="entry name" value="Sec24-like"/>
    <property type="match status" value="1"/>
</dbReference>
<evidence type="ECO:0008006" key="17">
    <source>
        <dbReference type="Google" id="ProtNLM"/>
    </source>
</evidence>
<dbReference type="InterPro" id="IPR012990">
    <property type="entry name" value="Beta-sandwich_Sec23_24"/>
</dbReference>
<evidence type="ECO:0000256" key="9">
    <source>
        <dbReference type="ARBA" id="ARBA00023136"/>
    </source>
</evidence>
<dbReference type="SUPFAM" id="SSF81995">
    <property type="entry name" value="beta-sandwich domain of Sec23/24"/>
    <property type="match status" value="1"/>
</dbReference>
<dbReference type="GO" id="GO:0008318">
    <property type="term" value="F:protein prenyltransferase activity"/>
    <property type="evidence" value="ECO:0007669"/>
    <property type="project" value="InterPro"/>
</dbReference>
<comment type="similarity">
    <text evidence="3">Belongs to the SEC23/SEC24 family. SEC24 subfamily.</text>
</comment>
<proteinExistence type="inferred from homology"/>
<dbReference type="SUPFAM" id="SSF53300">
    <property type="entry name" value="vWA-like"/>
    <property type="match status" value="1"/>
</dbReference>
<dbReference type="EMBL" id="HBIO01023575">
    <property type="protein sequence ID" value="CAE0473257.1"/>
    <property type="molecule type" value="Transcribed_RNA"/>
</dbReference>
<keyword evidence="4" id="KW-0813">Transport</keyword>
<keyword evidence="9" id="KW-0472">Membrane</keyword>
<dbReference type="SUPFAM" id="SSF81811">
    <property type="entry name" value="Helical domain of Sec23/24"/>
    <property type="match status" value="1"/>
</dbReference>
<dbReference type="InterPro" id="IPR036175">
    <property type="entry name" value="Sec23/24_helical_dom_sf"/>
</dbReference>
<dbReference type="InterPro" id="IPR029006">
    <property type="entry name" value="ADF-H/Gelsolin-like_dom_sf"/>
</dbReference>
<dbReference type="InterPro" id="IPR006896">
    <property type="entry name" value="Sec23/24_trunk_dom"/>
</dbReference>
<dbReference type="GO" id="GO:0005789">
    <property type="term" value="C:endoplasmic reticulum membrane"/>
    <property type="evidence" value="ECO:0007669"/>
    <property type="project" value="UniProtKB-SubCell"/>
</dbReference>
<protein>
    <recommendedName>
        <fullName evidence="17">Protein geranylgeranyltransferase type II</fullName>
    </recommendedName>
</protein>
<dbReference type="InterPro" id="IPR002088">
    <property type="entry name" value="Prenyl_trans_a"/>
</dbReference>
<name>A0A6S8XW41_9STRA</name>
<dbReference type="Pfam" id="PF01239">
    <property type="entry name" value="PPTA"/>
    <property type="match status" value="4"/>
</dbReference>
<dbReference type="Pfam" id="PF04810">
    <property type="entry name" value="zf-Sec23_Sec24"/>
    <property type="match status" value="1"/>
</dbReference>
<dbReference type="Gene3D" id="1.20.120.730">
    <property type="entry name" value="Sec23/Sec24 helical domain"/>
    <property type="match status" value="1"/>
</dbReference>
<dbReference type="GO" id="GO:0030127">
    <property type="term" value="C:COPII vesicle coat"/>
    <property type="evidence" value="ECO:0007669"/>
    <property type="project" value="InterPro"/>
</dbReference>
<feature type="domain" description="Zinc finger Sec23/Sec24-type" evidence="11">
    <location>
        <begin position="224"/>
        <end position="262"/>
    </location>
</feature>
<dbReference type="GO" id="GO:0070971">
    <property type="term" value="C:endoplasmic reticulum exit site"/>
    <property type="evidence" value="ECO:0007669"/>
    <property type="project" value="TreeGrafter"/>
</dbReference>
<evidence type="ECO:0000256" key="3">
    <source>
        <dbReference type="ARBA" id="ARBA00008334"/>
    </source>
</evidence>
<dbReference type="InterPro" id="IPR050550">
    <property type="entry name" value="SEC23_SEC24_subfamily"/>
</dbReference>
<dbReference type="Pfam" id="PF04815">
    <property type="entry name" value="Sec23_helical"/>
    <property type="match status" value="1"/>
</dbReference>
<feature type="region of interest" description="Disordered" evidence="10">
    <location>
        <begin position="1"/>
        <end position="84"/>
    </location>
</feature>
<dbReference type="Gene3D" id="3.40.20.10">
    <property type="entry name" value="Severin"/>
    <property type="match status" value="1"/>
</dbReference>
<accession>A0A6S8XW41</accession>
<sequence>MGMPGGMQNMNSAMGGMNINHNHQSQFNGGPPPPGQPMGQPMMGQQQPMGGSMGPPPPGQGAPLNHPQQSKTFMQPGQGHGAPAMMMQPPGAGAGAGAPMGQQQPGMMMQPGPGMMMQQPGPPAPGTFGAVQPGMMQPGPPGQGQPGMGMGGAPAHNAPGGAIDVDYKNVIPGAIFRPTTTMIPSTASMASSFKVPCGGILRPFANPGEGEGDIDVVHPSAAGIVRCKRCRTYINAFVSWLENGRRWRCNICSQLNETASAYFCHLDDRNQRRDKEQRPELSKSVVEWVAPSEYMVRAPQAPAFFFVFDVSVNAVRSGMLHTAAKAIKNSLDTLPGMGNGNGDARTMVGFITFDTAVHYYSLKPGSSNPQMMVVGDLDELFVPAPNDLLVYLKDSREAVDNLLDNLPTMFNATTANSSCLGPALKAAFTVMKAVGGKMCLFQSSMPTLGDGAIRARGSERQMGTPNEVKLLRPQSQWYKDTAVEFSRAQISVDMFLFPSEYIDVATLSELSKITAGSTYTYVGYNPAVHGNQFGSQLHRRLTQDTAFESVLRVRCTKGMRISNFYGNFFVRGTDLLALPNCSADSVFGFDLVHEDQSINVPYVTLQSALLYTTSEGERRIRVATQVLRTTTRNTEFMASIDSQACIALLSKQAMSVGLKTNLDNARNRLQQSCVDMIAASKGGDTRTVSGYTMPAPSPNAGGAPGANGAGGESKEMPENLKSLPLYTLALLKNVAFRGGTDVHPDERYAAYMALSTMMVTDTLNFVHPRLFSIHDMEPHVGMPSSLEGDDDDDDGASDGGEILVSKNIALEVETLHLTEKLLSVNPDPAYLWNHRRELLTSQTMSRVAGADNSSRSIKDPKFNLSPLEFIRQEQILTQTALQRNPKAYGPWFHRKWSFRHYLQQMLGDCNQDKARSNEESRREECIIMCKAELILCSEFLMMDERNFHCWNYRRFVVGTLIALYLYSCGSNDAMGTHFDGMWEVDFMNDTDATAAPGPPLIGAQMKAKRVILSPSSNDGIDAEDRNLVIKLLHSEWDFTSEKIYQNFSNGSAFHYRSKLLPLIHTENESRLTSEVINEELEIIRNAVFTEPDDQTSWWYFRFILSWMRDESTKTLDDEEYKRILYQEWESIHDLVDAEDGQCKWGLLGLHMIATAFCKKLEDEKYNGENWKEHVFSYLNQLLELDPDRSRRYETMLKEVEKH</sequence>